<evidence type="ECO:0000313" key="3">
    <source>
        <dbReference type="Proteomes" id="UP000186817"/>
    </source>
</evidence>
<reference evidence="2 3" key="1">
    <citation type="submission" date="2016-02" db="EMBL/GenBank/DDBJ databases">
        <title>Genome analysis of coral dinoflagellate symbionts highlights evolutionary adaptations to a symbiotic lifestyle.</title>
        <authorList>
            <person name="Aranda M."/>
            <person name="Li Y."/>
            <person name="Liew Y.J."/>
            <person name="Baumgarten S."/>
            <person name="Simakov O."/>
            <person name="Wilson M."/>
            <person name="Piel J."/>
            <person name="Ashoor H."/>
            <person name="Bougouffa S."/>
            <person name="Bajic V.B."/>
            <person name="Ryu T."/>
            <person name="Ravasi T."/>
            <person name="Bayer T."/>
            <person name="Micklem G."/>
            <person name="Kim H."/>
            <person name="Bhak J."/>
            <person name="Lajeunesse T.C."/>
            <person name="Voolstra C.R."/>
        </authorList>
    </citation>
    <scope>NUCLEOTIDE SEQUENCE [LARGE SCALE GENOMIC DNA]</scope>
    <source>
        <strain evidence="2 3">CCMP2467</strain>
    </source>
</reference>
<gene>
    <name evidence="2" type="ORF">AK812_SmicGene3608</name>
</gene>
<dbReference type="Proteomes" id="UP000186817">
    <property type="component" value="Unassembled WGS sequence"/>
</dbReference>
<name>A0A1Q9EYN9_SYMMI</name>
<accession>A0A1Q9EYN9</accession>
<sequence>MLDICLVCRYLKAPACSIGEVARALVTDEAATSSLADASKVDHSHSERNAHRLFNRYGLALKVPISELKVANDANEDFVTVPYLRMRDYIQVLLKQHPEVLLGGLPVAESQGLLRTFWQRYRVYHDKHIVFQHYDESVWGSLIPVFVHGDKGRTLGKSPIFVLSWEIPFGLPPELLSKASADSRGTASKQKGDGRLHWSCEERTRFSGKRTHAQMNGTCTVSDPDAFNNTKPETCHQRCNNKGHSYLSRFLIAAITSKTYKQNSKILPSILQETATELDELFYTGLEVSGVTFRFAFLGAKGDAEWHFEAGAFNRSYHKTGVKRDLPICPHCEAGKPGLSISDAASEPPWAATLGTTDPWEELPPLNHAPYAATFKAGLYKFDPFHVLKFGVFRDAVGSVLVRLCMMGYFDFCSDDSDAIEARFERAFAKFKLWCMASKKFPAIRQFSKANMHFEAYRQFAWVNCKGSDVTLIMMFLEFFLRSLMLNPLKDPSHKAPVRAMYQMLLAALRGYKLRRGSPKPTEQPTEPDMNAAPLGSSWLF</sequence>
<feature type="region of interest" description="Disordered" evidence="1">
    <location>
        <begin position="517"/>
        <end position="541"/>
    </location>
</feature>
<evidence type="ECO:0000256" key="1">
    <source>
        <dbReference type="SAM" id="MobiDB-lite"/>
    </source>
</evidence>
<organism evidence="2 3">
    <name type="scientific">Symbiodinium microadriaticum</name>
    <name type="common">Dinoflagellate</name>
    <name type="synonym">Zooxanthella microadriatica</name>
    <dbReference type="NCBI Taxonomy" id="2951"/>
    <lineage>
        <taxon>Eukaryota</taxon>
        <taxon>Sar</taxon>
        <taxon>Alveolata</taxon>
        <taxon>Dinophyceae</taxon>
        <taxon>Suessiales</taxon>
        <taxon>Symbiodiniaceae</taxon>
        <taxon>Symbiodinium</taxon>
    </lineage>
</organism>
<proteinExistence type="predicted"/>
<evidence type="ECO:0000313" key="2">
    <source>
        <dbReference type="EMBL" id="OLQ12483.1"/>
    </source>
</evidence>
<dbReference type="EMBL" id="LSRX01000042">
    <property type="protein sequence ID" value="OLQ12483.1"/>
    <property type="molecule type" value="Genomic_DNA"/>
</dbReference>
<dbReference type="AlphaFoldDB" id="A0A1Q9EYN9"/>
<comment type="caution">
    <text evidence="2">The sequence shown here is derived from an EMBL/GenBank/DDBJ whole genome shotgun (WGS) entry which is preliminary data.</text>
</comment>
<dbReference type="OrthoDB" id="443120at2759"/>
<keyword evidence="3" id="KW-1185">Reference proteome</keyword>
<protein>
    <submittedName>
        <fullName evidence="2">Uncharacterized protein</fullName>
    </submittedName>
</protein>